<accession>A0AA37F9R7</accession>
<gene>
    <name evidence="1" type="ORF">GCM10007108_13790</name>
</gene>
<organism evidence="1 2">
    <name type="scientific">Thermogymnomonas acidicola</name>
    <dbReference type="NCBI Taxonomy" id="399579"/>
    <lineage>
        <taxon>Archaea</taxon>
        <taxon>Methanobacteriati</taxon>
        <taxon>Thermoplasmatota</taxon>
        <taxon>Thermoplasmata</taxon>
        <taxon>Thermoplasmatales</taxon>
        <taxon>Thermogymnomonas</taxon>
    </lineage>
</organism>
<dbReference type="AlphaFoldDB" id="A0AA37F9R7"/>
<proteinExistence type="predicted"/>
<evidence type="ECO:0000313" key="2">
    <source>
        <dbReference type="Proteomes" id="UP000632195"/>
    </source>
</evidence>
<dbReference type="Proteomes" id="UP000632195">
    <property type="component" value="Unassembled WGS sequence"/>
</dbReference>
<keyword evidence="2" id="KW-1185">Reference proteome</keyword>
<protein>
    <submittedName>
        <fullName evidence="1">Uncharacterized protein</fullName>
    </submittedName>
</protein>
<sequence length="77" mass="8686">MLYRGTKAEGEEEVEQPDYCNENCHGTYLGCGEKAHQHDIEHSTGEELNPGARVLEECIYAQSACVVWQMFGDLNHI</sequence>
<name>A0AA37F9R7_9ARCH</name>
<dbReference type="EMBL" id="BMNY01000002">
    <property type="protein sequence ID" value="GGM76937.1"/>
    <property type="molecule type" value="Genomic_DNA"/>
</dbReference>
<reference evidence="1" key="1">
    <citation type="journal article" date="2014" name="Int. J. Syst. Evol. Microbiol.">
        <title>Complete genome sequence of Corynebacterium casei LMG S-19264T (=DSM 44701T), isolated from a smear-ripened cheese.</title>
        <authorList>
            <consortium name="US DOE Joint Genome Institute (JGI-PGF)"/>
            <person name="Walter F."/>
            <person name="Albersmeier A."/>
            <person name="Kalinowski J."/>
            <person name="Ruckert C."/>
        </authorList>
    </citation>
    <scope>NUCLEOTIDE SEQUENCE</scope>
    <source>
        <strain evidence="1">JCM 13583</strain>
    </source>
</reference>
<reference evidence="1" key="2">
    <citation type="submission" date="2022-09" db="EMBL/GenBank/DDBJ databases">
        <authorList>
            <person name="Sun Q."/>
            <person name="Ohkuma M."/>
        </authorList>
    </citation>
    <scope>NUCLEOTIDE SEQUENCE</scope>
    <source>
        <strain evidence="1">JCM 13583</strain>
    </source>
</reference>
<comment type="caution">
    <text evidence="1">The sequence shown here is derived from an EMBL/GenBank/DDBJ whole genome shotgun (WGS) entry which is preliminary data.</text>
</comment>
<evidence type="ECO:0000313" key="1">
    <source>
        <dbReference type="EMBL" id="GGM76937.1"/>
    </source>
</evidence>